<dbReference type="PATRIC" id="fig|167964.4.peg.704"/>
<keyword evidence="2" id="KW-0808">Transferase</keyword>
<evidence type="ECO:0000256" key="5">
    <source>
        <dbReference type="ARBA" id="ARBA00022840"/>
    </source>
</evidence>
<dbReference type="GO" id="GO:0005524">
    <property type="term" value="F:ATP binding"/>
    <property type="evidence" value="ECO:0007669"/>
    <property type="project" value="UniProtKB-KW"/>
</dbReference>
<dbReference type="CDD" id="cd01673">
    <property type="entry name" value="dNK"/>
    <property type="match status" value="1"/>
</dbReference>
<dbReference type="GO" id="GO:0019136">
    <property type="term" value="F:deoxynucleoside kinase activity"/>
    <property type="evidence" value="ECO:0007669"/>
    <property type="project" value="InterPro"/>
</dbReference>
<comment type="caution">
    <text evidence="10">The sequence shown here is derived from an EMBL/GenBank/DDBJ whole genome shotgun (WGS) entry which is preliminary data.</text>
</comment>
<gene>
    <name evidence="10" type="ORF">XD73_0915</name>
</gene>
<name>A0A124FMY3_9CHLR</name>
<protein>
    <submittedName>
        <fullName evidence="10">Deoxynucleoside kinase</fullName>
    </submittedName>
</protein>
<keyword evidence="3 8" id="KW-0547">Nucleotide-binding</keyword>
<evidence type="ECO:0000256" key="3">
    <source>
        <dbReference type="ARBA" id="ARBA00022741"/>
    </source>
</evidence>
<dbReference type="PIRSF" id="PIRSF000705">
    <property type="entry name" value="DNK"/>
    <property type="match status" value="1"/>
</dbReference>
<evidence type="ECO:0000256" key="4">
    <source>
        <dbReference type="ARBA" id="ARBA00022777"/>
    </source>
</evidence>
<feature type="binding site" evidence="8">
    <location>
        <begin position="138"/>
        <end position="142"/>
    </location>
    <ligand>
        <name>ATP</name>
        <dbReference type="ChEBI" id="CHEBI:30616"/>
    </ligand>
</feature>
<keyword evidence="4 10" id="KW-0418">Kinase</keyword>
<dbReference type="FunFam" id="3.40.50.300:FF:000659">
    <property type="entry name" value="Deoxyguanosine kinase"/>
    <property type="match status" value="1"/>
</dbReference>
<dbReference type="PANTHER" id="PTHR10513">
    <property type="entry name" value="DEOXYNUCLEOSIDE KINASE"/>
    <property type="match status" value="1"/>
</dbReference>
<proteinExistence type="inferred from homology"/>
<feature type="active site" description="Proton acceptor" evidence="6">
    <location>
        <position position="80"/>
    </location>
</feature>
<evidence type="ECO:0000256" key="7">
    <source>
        <dbReference type="PIRSR" id="PIRSR000705-2"/>
    </source>
</evidence>
<evidence type="ECO:0000256" key="1">
    <source>
        <dbReference type="ARBA" id="ARBA00007420"/>
    </source>
</evidence>
<dbReference type="Gene3D" id="3.40.50.300">
    <property type="entry name" value="P-loop containing nucleotide triphosphate hydrolases"/>
    <property type="match status" value="1"/>
</dbReference>
<feature type="binding site" evidence="7">
    <location>
        <position position="45"/>
    </location>
    <ligand>
        <name>substrate</name>
    </ligand>
</feature>
<evidence type="ECO:0000313" key="11">
    <source>
        <dbReference type="Proteomes" id="UP000064249"/>
    </source>
</evidence>
<sequence>MDKFIAVAGNIGVGKSTLVKLLSEYLGWTPFFEPVTENPYLADFYEDMQAWGFHSQIYFLMRRLRIHRKLMDMKGSVIQDRSVYEDAEIFAHNLFLQKAINQRDYATYQELYQVLVEFLPPPDLVIYLRASVSTLVSRISKRNRDYERTISPDYLADLNQLYEEWVDHFNLCPVLTVPCDNLDYVAKPQHLSLIAEKVRDILVGKEEVRFDF</sequence>
<dbReference type="InterPro" id="IPR050566">
    <property type="entry name" value="Deoxyribonucleoside_kinase"/>
</dbReference>
<evidence type="ECO:0000256" key="2">
    <source>
        <dbReference type="ARBA" id="ARBA00022679"/>
    </source>
</evidence>
<feature type="binding site" evidence="8">
    <location>
        <begin position="9"/>
        <end position="17"/>
    </location>
    <ligand>
        <name>ATP</name>
        <dbReference type="ChEBI" id="CHEBI:30616"/>
    </ligand>
</feature>
<feature type="binding site" evidence="7">
    <location>
        <position position="81"/>
    </location>
    <ligand>
        <name>substrate</name>
    </ligand>
</feature>
<dbReference type="InterPro" id="IPR031314">
    <property type="entry name" value="DNK_dom"/>
</dbReference>
<feature type="binding site" evidence="7">
    <location>
        <position position="147"/>
    </location>
    <ligand>
        <name>substrate</name>
    </ligand>
</feature>
<evidence type="ECO:0000256" key="6">
    <source>
        <dbReference type="PIRSR" id="PIRSR000705-1"/>
    </source>
</evidence>
<dbReference type="InterPro" id="IPR027417">
    <property type="entry name" value="P-loop_NTPase"/>
</dbReference>
<keyword evidence="5 8" id="KW-0067">ATP-binding</keyword>
<dbReference type="EMBL" id="LGFU01000055">
    <property type="protein sequence ID" value="KUK46212.1"/>
    <property type="molecule type" value="Genomic_DNA"/>
</dbReference>
<dbReference type="Proteomes" id="UP000064249">
    <property type="component" value="Unassembled WGS sequence"/>
</dbReference>
<dbReference type="GO" id="GO:0005737">
    <property type="term" value="C:cytoplasm"/>
    <property type="evidence" value="ECO:0007669"/>
    <property type="project" value="TreeGrafter"/>
</dbReference>
<accession>A0A124FMY3</accession>
<evidence type="ECO:0000313" key="10">
    <source>
        <dbReference type="EMBL" id="KUK46212.1"/>
    </source>
</evidence>
<reference evidence="10 11" key="1">
    <citation type="journal article" date="2015" name="MBio">
        <title>Genome-Resolved Metagenomic Analysis Reveals Roles for Candidate Phyla and Other Microbial Community Members in Biogeochemical Transformations in Oil Reservoirs.</title>
        <authorList>
            <person name="Hu P."/>
            <person name="Tom L."/>
            <person name="Singh A."/>
            <person name="Thomas B.C."/>
            <person name="Baker B.J."/>
            <person name="Piceno Y.M."/>
            <person name="Andersen G.L."/>
            <person name="Banfield J.F."/>
        </authorList>
    </citation>
    <scope>NUCLEOTIDE SEQUENCE [LARGE SCALE GENOMIC DNA]</scope>
    <source>
        <strain evidence="10">46_16</strain>
    </source>
</reference>
<feature type="domain" description="Deoxynucleoside kinase" evidence="9">
    <location>
        <begin position="5"/>
        <end position="201"/>
    </location>
</feature>
<dbReference type="AlphaFoldDB" id="A0A124FMY3"/>
<evidence type="ECO:0000256" key="8">
    <source>
        <dbReference type="PIRSR" id="PIRSR000705-3"/>
    </source>
</evidence>
<comment type="similarity">
    <text evidence="1">Belongs to the DCK/DGK family.</text>
</comment>
<dbReference type="PANTHER" id="PTHR10513:SF35">
    <property type="entry name" value="DEOXYADENOSINE KINASE"/>
    <property type="match status" value="1"/>
</dbReference>
<feature type="binding site" evidence="7">
    <location>
        <position position="33"/>
    </location>
    <ligand>
        <name>substrate</name>
    </ligand>
</feature>
<feature type="binding site" evidence="7">
    <location>
        <position position="56"/>
    </location>
    <ligand>
        <name>substrate</name>
    </ligand>
</feature>
<dbReference type="InterPro" id="IPR002624">
    <property type="entry name" value="DCK/DGK"/>
</dbReference>
<organism evidence="10 11">
    <name type="scientific">Anaerolinea thermophila</name>
    <dbReference type="NCBI Taxonomy" id="167964"/>
    <lineage>
        <taxon>Bacteria</taxon>
        <taxon>Bacillati</taxon>
        <taxon>Chloroflexota</taxon>
        <taxon>Anaerolineae</taxon>
        <taxon>Anaerolineales</taxon>
        <taxon>Anaerolineaceae</taxon>
        <taxon>Anaerolinea</taxon>
    </lineage>
</organism>
<feature type="binding site" evidence="7">
    <location>
        <position position="86"/>
    </location>
    <ligand>
        <name>substrate</name>
    </ligand>
</feature>
<dbReference type="SUPFAM" id="SSF52540">
    <property type="entry name" value="P-loop containing nucleoside triphosphate hydrolases"/>
    <property type="match status" value="1"/>
</dbReference>
<evidence type="ECO:0000259" key="9">
    <source>
        <dbReference type="Pfam" id="PF01712"/>
    </source>
</evidence>
<dbReference type="Pfam" id="PF01712">
    <property type="entry name" value="dNK"/>
    <property type="match status" value="1"/>
</dbReference>